<proteinExistence type="predicted"/>
<keyword evidence="2" id="KW-1185">Reference proteome</keyword>
<protein>
    <submittedName>
        <fullName evidence="1">Uncharacterized protein</fullName>
    </submittedName>
</protein>
<gene>
    <name evidence="1" type="primary">WBGene00115367</name>
</gene>
<evidence type="ECO:0000313" key="2">
    <source>
        <dbReference type="Proteomes" id="UP000005239"/>
    </source>
</evidence>
<sequence length="88" mass="9420">MRAWFYADSSKCVLLGVARTPPPGQRPLPYTCYAKATTGCPVHSPDPARAYVPGPSVPGELGACRKLLAATPSEDQRTVLECWISISS</sequence>
<reference evidence="2" key="1">
    <citation type="journal article" date="2008" name="Nat. Genet.">
        <title>The Pristionchus pacificus genome provides a unique perspective on nematode lifestyle and parasitism.</title>
        <authorList>
            <person name="Dieterich C."/>
            <person name="Clifton S.W."/>
            <person name="Schuster L.N."/>
            <person name="Chinwalla A."/>
            <person name="Delehaunty K."/>
            <person name="Dinkelacker I."/>
            <person name="Fulton L."/>
            <person name="Fulton R."/>
            <person name="Godfrey J."/>
            <person name="Minx P."/>
            <person name="Mitreva M."/>
            <person name="Roeseler W."/>
            <person name="Tian H."/>
            <person name="Witte H."/>
            <person name="Yang S.P."/>
            <person name="Wilson R.K."/>
            <person name="Sommer R.J."/>
        </authorList>
    </citation>
    <scope>NUCLEOTIDE SEQUENCE [LARGE SCALE GENOMIC DNA]</scope>
    <source>
        <strain evidence="2">PS312</strain>
    </source>
</reference>
<organism evidence="1 2">
    <name type="scientific">Pristionchus pacificus</name>
    <name type="common">Parasitic nematode worm</name>
    <dbReference type="NCBI Taxonomy" id="54126"/>
    <lineage>
        <taxon>Eukaryota</taxon>
        <taxon>Metazoa</taxon>
        <taxon>Ecdysozoa</taxon>
        <taxon>Nematoda</taxon>
        <taxon>Chromadorea</taxon>
        <taxon>Rhabditida</taxon>
        <taxon>Rhabditina</taxon>
        <taxon>Diplogasteromorpha</taxon>
        <taxon>Diplogasteroidea</taxon>
        <taxon>Neodiplogasteridae</taxon>
        <taxon>Pristionchus</taxon>
    </lineage>
</organism>
<evidence type="ECO:0000313" key="1">
    <source>
        <dbReference type="EnsemblMetazoa" id="PPA25813.1"/>
    </source>
</evidence>
<name>A0A454XV65_PRIPA</name>
<dbReference type="Proteomes" id="UP000005239">
    <property type="component" value="Unassembled WGS sequence"/>
</dbReference>
<accession>A0A454XV65</accession>
<accession>A0A8R1UFN9</accession>
<reference evidence="1" key="2">
    <citation type="submission" date="2022-06" db="UniProtKB">
        <authorList>
            <consortium name="EnsemblMetazoa"/>
        </authorList>
    </citation>
    <scope>IDENTIFICATION</scope>
    <source>
        <strain evidence="1">PS312</strain>
    </source>
</reference>
<dbReference type="EnsemblMetazoa" id="PPA25813.1">
    <property type="protein sequence ID" value="PPA25813.1"/>
    <property type="gene ID" value="WBGene00115367"/>
</dbReference>
<dbReference type="AlphaFoldDB" id="A0A454XV65"/>